<evidence type="ECO:0000256" key="8">
    <source>
        <dbReference type="RuleBase" id="RU367088"/>
    </source>
</evidence>
<evidence type="ECO:0000256" key="3">
    <source>
        <dbReference type="ARBA" id="ARBA00022670"/>
    </source>
</evidence>
<evidence type="ECO:0000313" key="12">
    <source>
        <dbReference type="Proteomes" id="UP000824540"/>
    </source>
</evidence>
<comment type="function">
    <text evidence="7">Probable hydrolase that can remove 'Lys-48'-linked conjugated ubiquitin from proteins.</text>
</comment>
<evidence type="ECO:0000256" key="5">
    <source>
        <dbReference type="ARBA" id="ARBA00022801"/>
    </source>
</evidence>
<dbReference type="OrthoDB" id="10263628at2759"/>
<comment type="catalytic activity">
    <reaction evidence="1 8">
        <text>Thiol-dependent hydrolysis of ester, thioester, amide, peptide and isopeptide bonds formed by the C-terminal Gly of ubiquitin (a 76-residue protein attached to proteins as an intracellular targeting signal).</text>
        <dbReference type="EC" id="3.4.19.12"/>
    </reaction>
</comment>
<comment type="caution">
    <text evidence="11">The sequence shown here is derived from an EMBL/GenBank/DDBJ whole genome shotgun (WGS) entry which is preliminary data.</text>
</comment>
<dbReference type="Pfam" id="PF13898">
    <property type="entry name" value="MINDY-3_4_CD"/>
    <property type="match status" value="1"/>
</dbReference>
<accession>A0A8T2PA83</accession>
<dbReference type="Proteomes" id="UP000824540">
    <property type="component" value="Unassembled WGS sequence"/>
</dbReference>
<reference evidence="11" key="1">
    <citation type="thesis" date="2021" institute="BYU ScholarsArchive" country="Provo, UT, USA">
        <title>Applications of and Algorithms for Genome Assembly and Genomic Analyses with an Emphasis on Marine Teleosts.</title>
        <authorList>
            <person name="Pickett B.D."/>
        </authorList>
    </citation>
    <scope>NUCLEOTIDE SEQUENCE</scope>
    <source>
        <strain evidence="11">HI-2016</strain>
    </source>
</reference>
<evidence type="ECO:0000259" key="10">
    <source>
        <dbReference type="SMART" id="SM01174"/>
    </source>
</evidence>
<feature type="region of interest" description="Disordered" evidence="9">
    <location>
        <begin position="126"/>
        <end position="258"/>
    </location>
</feature>
<evidence type="ECO:0000256" key="1">
    <source>
        <dbReference type="ARBA" id="ARBA00000707"/>
    </source>
</evidence>
<evidence type="ECO:0000256" key="9">
    <source>
        <dbReference type="SAM" id="MobiDB-lite"/>
    </source>
</evidence>
<dbReference type="PANTHER" id="PTHR12473:SF8">
    <property type="entry name" value="UBIQUITIN CARBOXYL-TERMINAL HYDROLASE MINDY-4-RELATED"/>
    <property type="match status" value="1"/>
</dbReference>
<comment type="function">
    <text evidence="8">Hydrolase that can remove 'Lys-48'-linked conjugated ubiquitin from proteins.</text>
</comment>
<dbReference type="EMBL" id="JAFBMS010000012">
    <property type="protein sequence ID" value="KAG9348121.1"/>
    <property type="molecule type" value="Genomic_DNA"/>
</dbReference>
<dbReference type="InterPro" id="IPR059022">
    <property type="entry name" value="MINDY4_N"/>
</dbReference>
<evidence type="ECO:0000256" key="2">
    <source>
        <dbReference type="ARBA" id="ARBA00011074"/>
    </source>
</evidence>
<evidence type="ECO:0000256" key="7">
    <source>
        <dbReference type="ARBA" id="ARBA00037630"/>
    </source>
</evidence>
<dbReference type="AlphaFoldDB" id="A0A8T2PA83"/>
<dbReference type="EC" id="3.4.19.12" evidence="8"/>
<gene>
    <name evidence="11" type="ORF">JZ751_004151</name>
</gene>
<feature type="compositionally biased region" description="Basic and acidic residues" evidence="9">
    <location>
        <begin position="243"/>
        <end position="252"/>
    </location>
</feature>
<dbReference type="Pfam" id="PF26038">
    <property type="entry name" value="Dimer_MINDY4_N"/>
    <property type="match status" value="1"/>
</dbReference>
<feature type="compositionally biased region" description="Polar residues" evidence="9">
    <location>
        <begin position="145"/>
        <end position="162"/>
    </location>
</feature>
<feature type="region of interest" description="Disordered" evidence="9">
    <location>
        <begin position="80"/>
        <end position="103"/>
    </location>
</feature>
<keyword evidence="4 8" id="KW-0833">Ubl conjugation pathway</keyword>
<comment type="similarity">
    <text evidence="2 8">Belongs to the MINDY deubiquitinase family. FAM188 subfamily.</text>
</comment>
<name>A0A8T2PA83_9TELE</name>
<keyword evidence="3 8" id="KW-0645">Protease</keyword>
<evidence type="ECO:0000256" key="4">
    <source>
        <dbReference type="ARBA" id="ARBA00022786"/>
    </source>
</evidence>
<keyword evidence="12" id="KW-1185">Reference proteome</keyword>
<feature type="compositionally biased region" description="Polar residues" evidence="9">
    <location>
        <begin position="169"/>
        <end position="180"/>
    </location>
</feature>
<keyword evidence="5 8" id="KW-0378">Hydrolase</keyword>
<dbReference type="GO" id="GO:0071108">
    <property type="term" value="P:protein K48-linked deubiquitination"/>
    <property type="evidence" value="ECO:0007669"/>
    <property type="project" value="InterPro"/>
</dbReference>
<dbReference type="SMART" id="SM01174">
    <property type="entry name" value="DUF4205"/>
    <property type="match status" value="1"/>
</dbReference>
<dbReference type="GO" id="GO:0006508">
    <property type="term" value="P:proteolysis"/>
    <property type="evidence" value="ECO:0007669"/>
    <property type="project" value="UniProtKB-KW"/>
</dbReference>
<dbReference type="InterPro" id="IPR025257">
    <property type="entry name" value="MINDY-3/4_CD"/>
</dbReference>
<sequence length="514" mass="57910">MDRSVEDVAASLVREYLSRKGLKRTIVCMDEELPRTASSINTRTDLRRILHLEILYKQNKALEVPYKSMLEMIVKQRIESDGASRPGGGGHDRQTVLSKKCVPESEPVVRSPLRVSDILDEERWERPKTSHYSDAMRSPKHEDSFPSNVLLSSQPSKTNFTKSTKETVNENSSLDNQKGSYQVPLSPDSECSGSKTGLCETPRNKGSRPLRGMMAGPIARSSQESNKKRQTRKVCGSNPPQARNEDSRDELFRGTAQLSPVEVSRRDCREAKAGLSDHTCGLTGMNYINSLEQREKGFNKVPQSERIQDVLSPVPKNVSAACMDDLKISTMMLDDLSVEEECGELSSAPVFPSTTQISVNQNTRPIDQDTATLMFKEVHNFEDLKLFLENHIQQELVNLLLCGYAVSNVFDDEIELDSGNGNITLLKGIKQQSDIGFLSLFEHYNICKVGSYLKTPKFPVWVVSSESHFSVLFCTCKELLSDRTLQHQFDLYYYDGLANQQEEVRLSIYGKTQW</sequence>
<dbReference type="GO" id="GO:0004843">
    <property type="term" value="F:cysteine-type deubiquitinase activity"/>
    <property type="evidence" value="ECO:0007669"/>
    <property type="project" value="UniProtKB-UniRule"/>
</dbReference>
<dbReference type="PANTHER" id="PTHR12473">
    <property type="entry name" value="UBIQUITIN CARBOXYL-TERMINAL HYDROLASE MINDY-4-RELATED"/>
    <property type="match status" value="1"/>
</dbReference>
<dbReference type="GO" id="GO:1990380">
    <property type="term" value="F:K48-linked deubiquitinase activity"/>
    <property type="evidence" value="ECO:0007669"/>
    <property type="project" value="UniProtKB-UniRule"/>
</dbReference>
<evidence type="ECO:0000313" key="11">
    <source>
        <dbReference type="EMBL" id="KAG9348121.1"/>
    </source>
</evidence>
<proteinExistence type="inferred from homology"/>
<feature type="domain" description="Deubiquitinating enzyme MINDY-3/4 conserved" evidence="10">
    <location>
        <begin position="231"/>
        <end position="513"/>
    </location>
</feature>
<organism evidence="11 12">
    <name type="scientific">Albula glossodonta</name>
    <name type="common">roundjaw bonefish</name>
    <dbReference type="NCBI Taxonomy" id="121402"/>
    <lineage>
        <taxon>Eukaryota</taxon>
        <taxon>Metazoa</taxon>
        <taxon>Chordata</taxon>
        <taxon>Craniata</taxon>
        <taxon>Vertebrata</taxon>
        <taxon>Euteleostomi</taxon>
        <taxon>Actinopterygii</taxon>
        <taxon>Neopterygii</taxon>
        <taxon>Teleostei</taxon>
        <taxon>Albuliformes</taxon>
        <taxon>Albulidae</taxon>
        <taxon>Albula</taxon>
    </lineage>
</organism>
<protein>
    <recommendedName>
        <fullName evidence="8">Ubiquitin carboxyl-terminal hydrolase MINDY</fullName>
        <ecNumber evidence="8">3.4.19.12</ecNumber>
    </recommendedName>
</protein>
<evidence type="ECO:0000256" key="6">
    <source>
        <dbReference type="ARBA" id="ARBA00022807"/>
    </source>
</evidence>
<dbReference type="InterPro" id="IPR039785">
    <property type="entry name" value="MINY3/4"/>
</dbReference>
<keyword evidence="6 8" id="KW-0788">Thiol protease</keyword>